<dbReference type="GO" id="GO:0030288">
    <property type="term" value="C:outer membrane-bounded periplasmic space"/>
    <property type="evidence" value="ECO:0007669"/>
    <property type="project" value="TreeGrafter"/>
</dbReference>
<evidence type="ECO:0000259" key="4">
    <source>
        <dbReference type="Pfam" id="PF02872"/>
    </source>
</evidence>
<dbReference type="PANTHER" id="PTHR11575">
    <property type="entry name" value="5'-NUCLEOTIDASE-RELATED"/>
    <property type="match status" value="1"/>
</dbReference>
<name>A0A233RFZ2_9GAMM</name>
<dbReference type="InterPro" id="IPR006179">
    <property type="entry name" value="5_nucleotidase/apyrase"/>
</dbReference>
<proteinExistence type="inferred from homology"/>
<keyword evidence="2" id="KW-0378">Hydrolase</keyword>
<dbReference type="GO" id="GO:0000166">
    <property type="term" value="F:nucleotide binding"/>
    <property type="evidence" value="ECO:0007669"/>
    <property type="project" value="UniProtKB-KW"/>
</dbReference>
<reference evidence="5 6" key="1">
    <citation type="submission" date="2017-08" db="EMBL/GenBank/DDBJ databases">
        <title>A Genome Sequence of Oceanimonas doudoroffii ATCC 27123T.</title>
        <authorList>
            <person name="Brennan M.A."/>
            <person name="Maclea K.S."/>
            <person name="Mcclelland W.D."/>
            <person name="Trachtenberg A.M."/>
        </authorList>
    </citation>
    <scope>NUCLEOTIDE SEQUENCE [LARGE SCALE GENOMIC DNA]</scope>
    <source>
        <strain evidence="5 6">ATCC 27123</strain>
    </source>
</reference>
<dbReference type="Gene3D" id="3.60.21.10">
    <property type="match status" value="1"/>
</dbReference>
<feature type="chain" id="PRO_5011823812" evidence="2">
    <location>
        <begin position="21"/>
        <end position="648"/>
    </location>
</feature>
<evidence type="ECO:0000313" key="6">
    <source>
        <dbReference type="Proteomes" id="UP000242757"/>
    </source>
</evidence>
<feature type="domain" description="Calcineurin-like phosphoesterase" evidence="3">
    <location>
        <begin position="29"/>
        <end position="264"/>
    </location>
</feature>
<protein>
    <submittedName>
        <fullName evidence="5">Bifunctional metallophosphatase/5'-nucleotidase</fullName>
    </submittedName>
</protein>
<organism evidence="5 6">
    <name type="scientific">Oceanimonas doudoroffii</name>
    <dbReference type="NCBI Taxonomy" id="84158"/>
    <lineage>
        <taxon>Bacteria</taxon>
        <taxon>Pseudomonadati</taxon>
        <taxon>Pseudomonadota</taxon>
        <taxon>Gammaproteobacteria</taxon>
        <taxon>Aeromonadales</taxon>
        <taxon>Aeromonadaceae</taxon>
        <taxon>Oceanimonas</taxon>
    </lineage>
</organism>
<keyword evidence="2" id="KW-0547">Nucleotide-binding</keyword>
<dbReference type="InterPro" id="IPR008334">
    <property type="entry name" value="5'-Nucleotdase_C"/>
</dbReference>
<dbReference type="Pfam" id="PF00149">
    <property type="entry name" value="Metallophos"/>
    <property type="match status" value="1"/>
</dbReference>
<sequence>MKKFLVAPVLAAILTGCAGGQPEAPFTLTLAHVNDTHSHFDASDARLSLDGEAVYTRLGGHPRLLTQVNAWRNQAEQADQPLLFLHGGDAWQGSGYFRLNQGAMNADILTRMQLDAMVLGNHEFDLDTPSLADFIAGAGFPLLAANLDASRDPALKDAANLHPYVLYAFDGNDKERLESMEDAGRDPVVAVIGLVPENMPELAAGTGEVRFQQEVASAQRTVDLLREQGVRHIVALTHLGLERDQRLAREVNGIDVIVGGHSHSLLGDFSELGLGQNPAYAQLFTNPNGLAKTCVVQAGQHAQALGRVSVTFTRDGRVSRCEGGNTLLSDGEFYSDVRRTDASRLSPAQQQRLAEVVAASPRIAVVEEDAELRRHIDDTYKPALTAAYGAVIGHVPVTLEHRRLPGRDGSQSDVAPLVAASQLHWVNRPEVQAITGRRAEVALLNAGAVRTGLEPGELKEGQVSLDLLPFGNPLSLVSLTGRQLAGLLLETINASLPDGAHAGRFPYVAGLRYEFDETRKGAGFLSRIEVQQNGRWVRVQPNASYQVVMNAYSASGNDGWNTLLQAQQVLTDRLDLAWVNGRLTAFPVARLSRGSNGAIETHYINQPLDCGAAGVRCNTDAQAFIDYVREQRPLLRPLADSGVSLKRL</sequence>
<dbReference type="GO" id="GO:0008768">
    <property type="term" value="F:UDP-sugar diphosphatase activity"/>
    <property type="evidence" value="ECO:0007669"/>
    <property type="project" value="TreeGrafter"/>
</dbReference>
<dbReference type="PRINTS" id="PR01607">
    <property type="entry name" value="APYRASEFAMLY"/>
</dbReference>
<dbReference type="RefSeq" id="WP_094199089.1">
    <property type="nucleotide sequence ID" value="NZ_NBIM01000001.1"/>
</dbReference>
<dbReference type="OrthoDB" id="9803927at2"/>
<dbReference type="Pfam" id="PF02872">
    <property type="entry name" value="5_nucleotid_C"/>
    <property type="match status" value="1"/>
</dbReference>
<dbReference type="GO" id="GO:0009166">
    <property type="term" value="P:nucleotide catabolic process"/>
    <property type="evidence" value="ECO:0007669"/>
    <property type="project" value="InterPro"/>
</dbReference>
<evidence type="ECO:0000256" key="2">
    <source>
        <dbReference type="RuleBase" id="RU362119"/>
    </source>
</evidence>
<feature type="domain" description="5'-Nucleotidase C-terminal" evidence="4">
    <location>
        <begin position="391"/>
        <end position="563"/>
    </location>
</feature>
<dbReference type="Gene3D" id="3.90.780.10">
    <property type="entry name" value="5'-Nucleotidase, C-terminal domain"/>
    <property type="match status" value="1"/>
</dbReference>
<comment type="caution">
    <text evidence="5">The sequence shown here is derived from an EMBL/GenBank/DDBJ whole genome shotgun (WGS) entry which is preliminary data.</text>
</comment>
<evidence type="ECO:0000259" key="3">
    <source>
        <dbReference type="Pfam" id="PF00149"/>
    </source>
</evidence>
<evidence type="ECO:0000313" key="5">
    <source>
        <dbReference type="EMBL" id="OXY82310.1"/>
    </source>
</evidence>
<evidence type="ECO:0000256" key="1">
    <source>
        <dbReference type="ARBA" id="ARBA00022729"/>
    </source>
</evidence>
<accession>A0A233RFZ2</accession>
<dbReference type="InterPro" id="IPR029052">
    <property type="entry name" value="Metallo-depent_PP-like"/>
</dbReference>
<dbReference type="SUPFAM" id="SSF55816">
    <property type="entry name" value="5'-nucleotidase (syn. UDP-sugar hydrolase), C-terminal domain"/>
    <property type="match status" value="1"/>
</dbReference>
<keyword evidence="1 2" id="KW-0732">Signal</keyword>
<dbReference type="GO" id="GO:0008253">
    <property type="term" value="F:5'-nucleotidase activity"/>
    <property type="evidence" value="ECO:0007669"/>
    <property type="project" value="TreeGrafter"/>
</dbReference>
<keyword evidence="6" id="KW-1185">Reference proteome</keyword>
<dbReference type="InterPro" id="IPR004843">
    <property type="entry name" value="Calcineurin-like_PHP"/>
</dbReference>
<gene>
    <name evidence="5" type="ORF">B6S08_01895</name>
</gene>
<comment type="similarity">
    <text evidence="2">Belongs to the 5'-nucleotidase family.</text>
</comment>
<dbReference type="PANTHER" id="PTHR11575:SF24">
    <property type="entry name" value="5'-NUCLEOTIDASE"/>
    <property type="match status" value="1"/>
</dbReference>
<dbReference type="SUPFAM" id="SSF56300">
    <property type="entry name" value="Metallo-dependent phosphatases"/>
    <property type="match status" value="1"/>
</dbReference>
<dbReference type="AlphaFoldDB" id="A0A233RFZ2"/>
<dbReference type="InterPro" id="IPR036907">
    <property type="entry name" value="5'-Nucleotdase_C_sf"/>
</dbReference>
<dbReference type="PROSITE" id="PS51257">
    <property type="entry name" value="PROKAR_LIPOPROTEIN"/>
    <property type="match status" value="1"/>
</dbReference>
<feature type="signal peptide" evidence="2">
    <location>
        <begin position="1"/>
        <end position="20"/>
    </location>
</feature>
<dbReference type="EMBL" id="NBIM01000001">
    <property type="protein sequence ID" value="OXY82310.1"/>
    <property type="molecule type" value="Genomic_DNA"/>
</dbReference>
<dbReference type="Proteomes" id="UP000242757">
    <property type="component" value="Unassembled WGS sequence"/>
</dbReference>